<comment type="similarity">
    <text evidence="1">Belongs to the sigma-70 factor family. ECF subfamily.</text>
</comment>
<feature type="domain" description="Putative zinc-finger" evidence="8">
    <location>
        <begin position="215"/>
        <end position="247"/>
    </location>
</feature>
<dbReference type="Gene3D" id="1.10.10.1320">
    <property type="entry name" value="Anti-sigma factor, zinc-finger domain"/>
    <property type="match status" value="1"/>
</dbReference>
<gene>
    <name evidence="9" type="ORF">ACFPK1_18225</name>
</gene>
<dbReference type="InterPro" id="IPR041916">
    <property type="entry name" value="Anti_sigma_zinc_sf"/>
</dbReference>
<reference evidence="10" key="1">
    <citation type="journal article" date="2019" name="Int. J. Syst. Evol. Microbiol.">
        <title>The Global Catalogue of Microorganisms (GCM) 10K type strain sequencing project: providing services to taxonomists for standard genome sequencing and annotation.</title>
        <authorList>
            <consortium name="The Broad Institute Genomics Platform"/>
            <consortium name="The Broad Institute Genome Sequencing Center for Infectious Disease"/>
            <person name="Wu L."/>
            <person name="Ma J."/>
        </authorList>
    </citation>
    <scope>NUCLEOTIDE SEQUENCE [LARGE SCALE GENOMIC DNA]</scope>
    <source>
        <strain evidence="10">XZYJ18</strain>
    </source>
</reference>
<evidence type="ECO:0000313" key="10">
    <source>
        <dbReference type="Proteomes" id="UP001596175"/>
    </source>
</evidence>
<dbReference type="PANTHER" id="PTHR43133">
    <property type="entry name" value="RNA POLYMERASE ECF-TYPE SIGMA FACTO"/>
    <property type="match status" value="1"/>
</dbReference>
<evidence type="ECO:0000256" key="5">
    <source>
        <dbReference type="ARBA" id="ARBA00023163"/>
    </source>
</evidence>
<evidence type="ECO:0000256" key="6">
    <source>
        <dbReference type="SAM" id="MobiDB-lite"/>
    </source>
</evidence>
<organism evidence="9 10">
    <name type="scientific">Actinomycetospora rhizophila</name>
    <dbReference type="NCBI Taxonomy" id="1416876"/>
    <lineage>
        <taxon>Bacteria</taxon>
        <taxon>Bacillati</taxon>
        <taxon>Actinomycetota</taxon>
        <taxon>Actinomycetes</taxon>
        <taxon>Pseudonocardiales</taxon>
        <taxon>Pseudonocardiaceae</taxon>
        <taxon>Actinomycetospora</taxon>
    </lineage>
</organism>
<sequence>MSLDDVGGGSEEDLRSDAELIGRLRGRGADHDSTAAFATLYARHQQAARSLARQLARSPTDADDLVAGAFTRMLEVLRAGRGPTEAFRAYLLTSVRHLAYDRSRAERRLDLTDDITDVHGIDPDGTVVPFTDPALAGLERTMAARAFATLPERWQAVLWHLEVEGDSPADIAPLFGLSANAVSALGYRAREGLRQAYLQEHLDAGTGRRDRRHRETGEKLGAYTRGGLARREAQRVETHLAECAECRALADELREVNAGMVRSVVAPLVLGAGLVGYLASRGSTGPFLQASTGELAVAGGGALGVLGALTGLTPRPAPLPRVRTATVVGLAGAVGVAGFLLGDVLEPPALPPVRAVPGLVPPVAPPLLPPLLPPLPPISPPGTLPPAAPPGGVPVAPPSPAAPGPARPGSAATPDAALALPGLLDEPAPSPAPAPTSTRSPTRGPVASDAPTAPLRTARSAERDSGGAGVLASGADARSSPGPRGADCLVTARLPVLDTRGVICRTGLAAREGSLDSPR</sequence>
<keyword evidence="10" id="KW-1185">Reference proteome</keyword>
<dbReference type="InterPro" id="IPR014284">
    <property type="entry name" value="RNA_pol_sigma-70_dom"/>
</dbReference>
<feature type="domain" description="RNA polymerase sigma-70 region 2" evidence="7">
    <location>
        <begin position="40"/>
        <end position="108"/>
    </location>
</feature>
<protein>
    <submittedName>
        <fullName evidence="9">Sigma-70 family RNA polymerase sigma factor</fullName>
    </submittedName>
</protein>
<feature type="region of interest" description="Disordered" evidence="6">
    <location>
        <begin position="382"/>
        <end position="487"/>
    </location>
</feature>
<evidence type="ECO:0000259" key="8">
    <source>
        <dbReference type="Pfam" id="PF13490"/>
    </source>
</evidence>
<dbReference type="InterPro" id="IPR007627">
    <property type="entry name" value="RNA_pol_sigma70_r2"/>
</dbReference>
<evidence type="ECO:0000256" key="2">
    <source>
        <dbReference type="ARBA" id="ARBA00023015"/>
    </source>
</evidence>
<feature type="compositionally biased region" description="Low complexity" evidence="6">
    <location>
        <begin position="407"/>
        <end position="427"/>
    </location>
</feature>
<dbReference type="RefSeq" id="WP_378022350.1">
    <property type="nucleotide sequence ID" value="NZ_JBHSKG010000009.1"/>
</dbReference>
<dbReference type="Gene3D" id="1.10.10.10">
    <property type="entry name" value="Winged helix-like DNA-binding domain superfamily/Winged helix DNA-binding domain"/>
    <property type="match status" value="1"/>
</dbReference>
<dbReference type="Pfam" id="PF04542">
    <property type="entry name" value="Sigma70_r2"/>
    <property type="match status" value="1"/>
</dbReference>
<feature type="compositionally biased region" description="Pro residues" evidence="6">
    <location>
        <begin position="382"/>
        <end position="406"/>
    </location>
</feature>
<dbReference type="Pfam" id="PF13490">
    <property type="entry name" value="zf-HC2"/>
    <property type="match status" value="1"/>
</dbReference>
<evidence type="ECO:0000313" key="9">
    <source>
        <dbReference type="EMBL" id="MFC5140184.1"/>
    </source>
</evidence>
<dbReference type="SUPFAM" id="SSF88946">
    <property type="entry name" value="Sigma2 domain of RNA polymerase sigma factors"/>
    <property type="match status" value="1"/>
</dbReference>
<keyword evidence="2" id="KW-0805">Transcription regulation</keyword>
<keyword evidence="3" id="KW-0731">Sigma factor</keyword>
<dbReference type="Proteomes" id="UP001596175">
    <property type="component" value="Unassembled WGS sequence"/>
</dbReference>
<keyword evidence="5" id="KW-0804">Transcription</keyword>
<evidence type="ECO:0000259" key="7">
    <source>
        <dbReference type="Pfam" id="PF04542"/>
    </source>
</evidence>
<accession>A0ABV9ZIA3</accession>
<dbReference type="InterPro" id="IPR036388">
    <property type="entry name" value="WH-like_DNA-bd_sf"/>
</dbReference>
<keyword evidence="4" id="KW-0238">DNA-binding</keyword>
<name>A0ABV9ZIA3_9PSEU</name>
<evidence type="ECO:0000256" key="3">
    <source>
        <dbReference type="ARBA" id="ARBA00023082"/>
    </source>
</evidence>
<dbReference type="InterPro" id="IPR013325">
    <property type="entry name" value="RNA_pol_sigma_r2"/>
</dbReference>
<comment type="caution">
    <text evidence="9">The sequence shown here is derived from an EMBL/GenBank/DDBJ whole genome shotgun (WGS) entry which is preliminary data.</text>
</comment>
<dbReference type="Gene3D" id="1.10.1740.10">
    <property type="match status" value="1"/>
</dbReference>
<dbReference type="InterPro" id="IPR039425">
    <property type="entry name" value="RNA_pol_sigma-70-like"/>
</dbReference>
<evidence type="ECO:0000256" key="4">
    <source>
        <dbReference type="ARBA" id="ARBA00023125"/>
    </source>
</evidence>
<dbReference type="InterPro" id="IPR013324">
    <property type="entry name" value="RNA_pol_sigma_r3/r4-like"/>
</dbReference>
<dbReference type="PANTHER" id="PTHR43133:SF8">
    <property type="entry name" value="RNA POLYMERASE SIGMA FACTOR HI_1459-RELATED"/>
    <property type="match status" value="1"/>
</dbReference>
<evidence type="ECO:0000256" key="1">
    <source>
        <dbReference type="ARBA" id="ARBA00010641"/>
    </source>
</evidence>
<dbReference type="NCBIfam" id="TIGR02937">
    <property type="entry name" value="sigma70-ECF"/>
    <property type="match status" value="1"/>
</dbReference>
<proteinExistence type="inferred from homology"/>
<dbReference type="EMBL" id="JBHSKG010000009">
    <property type="protein sequence ID" value="MFC5140184.1"/>
    <property type="molecule type" value="Genomic_DNA"/>
</dbReference>
<dbReference type="InterPro" id="IPR027383">
    <property type="entry name" value="Znf_put"/>
</dbReference>
<dbReference type="SUPFAM" id="SSF88659">
    <property type="entry name" value="Sigma3 and sigma4 domains of RNA polymerase sigma factors"/>
    <property type="match status" value="1"/>
</dbReference>